<accession>A0A7X5J6Q6</accession>
<keyword evidence="3" id="KW-1185">Reference proteome</keyword>
<dbReference type="Gene3D" id="3.10.129.10">
    <property type="entry name" value="Hotdog Thioesterase"/>
    <property type="match status" value="1"/>
</dbReference>
<evidence type="ECO:0000259" key="1">
    <source>
        <dbReference type="Pfam" id="PF01575"/>
    </source>
</evidence>
<protein>
    <submittedName>
        <fullName evidence="2">Dehydratase</fullName>
    </submittedName>
</protein>
<comment type="caution">
    <text evidence="2">The sequence shown here is derived from an EMBL/GenBank/DDBJ whole genome shotgun (WGS) entry which is preliminary data.</text>
</comment>
<reference evidence="3" key="1">
    <citation type="submission" date="2020-01" db="EMBL/GenBank/DDBJ databases">
        <authorList>
            <person name="Fang Y."/>
            <person name="Sun R."/>
            <person name="Nie L."/>
            <person name="He J."/>
            <person name="Hao L."/>
            <person name="Wang L."/>
            <person name="Su S."/>
            <person name="Lv E."/>
            <person name="Zhang Z."/>
            <person name="Xie R."/>
            <person name="Liu H."/>
        </authorList>
    </citation>
    <scope>NUCLEOTIDE SEQUENCE [LARGE SCALE GENOMIC DNA]</scope>
    <source>
        <strain evidence="3">XCT-53</strain>
    </source>
</reference>
<gene>
    <name evidence="2" type="ORF">GWI72_01250</name>
</gene>
<evidence type="ECO:0000313" key="2">
    <source>
        <dbReference type="EMBL" id="NBN76889.1"/>
    </source>
</evidence>
<name>A0A7X5J6Q6_9HYPH</name>
<dbReference type="InterPro" id="IPR002539">
    <property type="entry name" value="MaoC-like_dom"/>
</dbReference>
<dbReference type="InterPro" id="IPR052342">
    <property type="entry name" value="MCH/BMMD"/>
</dbReference>
<dbReference type="Pfam" id="PF01575">
    <property type="entry name" value="MaoC_dehydratas"/>
    <property type="match status" value="1"/>
</dbReference>
<dbReference type="EMBL" id="JAABLQ010000001">
    <property type="protein sequence ID" value="NBN76889.1"/>
    <property type="molecule type" value="Genomic_DNA"/>
</dbReference>
<dbReference type="SUPFAM" id="SSF54637">
    <property type="entry name" value="Thioesterase/thiol ester dehydrase-isomerase"/>
    <property type="match status" value="1"/>
</dbReference>
<proteinExistence type="predicted"/>
<evidence type="ECO:0000313" key="3">
    <source>
        <dbReference type="Proteomes" id="UP000586722"/>
    </source>
</evidence>
<organism evidence="2 3">
    <name type="scientific">Pannonibacter tanglangensis</name>
    <dbReference type="NCBI Taxonomy" id="2750084"/>
    <lineage>
        <taxon>Bacteria</taxon>
        <taxon>Pseudomonadati</taxon>
        <taxon>Pseudomonadota</taxon>
        <taxon>Alphaproteobacteria</taxon>
        <taxon>Hyphomicrobiales</taxon>
        <taxon>Stappiaceae</taxon>
        <taxon>Pannonibacter</taxon>
    </lineage>
</organism>
<dbReference type="PANTHER" id="PTHR43664">
    <property type="entry name" value="MONOAMINE OXIDASE-RELATED"/>
    <property type="match status" value="1"/>
</dbReference>
<feature type="domain" description="MaoC-like" evidence="1">
    <location>
        <begin position="17"/>
        <end position="123"/>
    </location>
</feature>
<dbReference type="Proteomes" id="UP000586722">
    <property type="component" value="Unassembled WGS sequence"/>
</dbReference>
<sequence length="171" mass="19155">MSAWFEDMAIGDRLDLGSHHFTAEDIIRFARQFDPQPFHLSEAGAAATHFGRLCASGWHTGAVFMRRLVLTHQRLDEEARQRGETPVPRGPSPGFENLKWLKPVFAGDTIRYASEVTGKIDTTGRPDWGIILGVNEGVNQHGEVVFRFDSRVYIPKRTGGERLEHRDATAG</sequence>
<dbReference type="InterPro" id="IPR029069">
    <property type="entry name" value="HotDog_dom_sf"/>
</dbReference>
<dbReference type="RefSeq" id="WP_161707662.1">
    <property type="nucleotide sequence ID" value="NZ_JAABLQ010000001.1"/>
</dbReference>
<dbReference type="AlphaFoldDB" id="A0A7X5J6Q6"/>
<dbReference type="CDD" id="cd03454">
    <property type="entry name" value="YdeM"/>
    <property type="match status" value="1"/>
</dbReference>
<dbReference type="PANTHER" id="PTHR43664:SF1">
    <property type="entry name" value="BETA-METHYLMALYL-COA DEHYDRATASE"/>
    <property type="match status" value="1"/>
</dbReference>